<dbReference type="InterPro" id="IPR010272">
    <property type="entry name" value="T6SS_TssF"/>
</dbReference>
<proteinExistence type="predicted"/>
<reference evidence="1" key="2">
    <citation type="journal article" date="2024" name="Toxins">
        <title>Genome Sequence Analysis of Native Xenorhabdus Strains Isolated from Entomopathogenic Nematodes in Argentina.</title>
        <authorList>
            <person name="Palma L."/>
            <person name="Frizzo L."/>
            <person name="Kaiser S."/>
            <person name="Berry C."/>
            <person name="Caballero P."/>
            <person name="Bode H.B."/>
            <person name="Del Valle E.E."/>
        </authorList>
    </citation>
    <scope>NUCLEOTIDE SEQUENCE</scope>
    <source>
        <strain evidence="1">M</strain>
    </source>
</reference>
<comment type="caution">
    <text evidence="1">The sequence shown here is derived from an EMBL/GenBank/DDBJ whole genome shotgun (WGS) entry which is preliminary data.</text>
</comment>
<organism evidence="1">
    <name type="scientific">Xenorhabdus szentirmaii</name>
    <dbReference type="NCBI Taxonomy" id="290112"/>
    <lineage>
        <taxon>Bacteria</taxon>
        <taxon>Pseudomonadati</taxon>
        <taxon>Pseudomonadota</taxon>
        <taxon>Gammaproteobacteria</taxon>
        <taxon>Enterobacterales</taxon>
        <taxon>Morganellaceae</taxon>
        <taxon>Xenorhabdus</taxon>
    </lineage>
</organism>
<dbReference type="AlphaFoldDB" id="A0AAW3YYE7"/>
<protein>
    <submittedName>
        <fullName evidence="1">Type VI secretion system baseplate subunit TssF</fullName>
    </submittedName>
</protein>
<gene>
    <name evidence="1" type="ORF">ID854_12430</name>
</gene>
<dbReference type="Proteomes" id="UP001193920">
    <property type="component" value="Unassembled WGS sequence"/>
</dbReference>
<reference evidence="1" key="1">
    <citation type="submission" date="2020-09" db="EMBL/GenBank/DDBJ databases">
        <authorList>
            <person name="Palma L."/>
            <person name="Caballero P."/>
            <person name="Berry C."/>
            <person name="Del Valle E."/>
        </authorList>
    </citation>
    <scope>NUCLEOTIDE SEQUENCE</scope>
    <source>
        <strain evidence="1">M</strain>
    </source>
</reference>
<sequence length="93" mass="11401">MNQFEYYYQWELDYLRQQAKTVSEEHEHLRDSFSRRDPDVERLNEGFAALMGLHLYLLHRMLFHQILVHSYQLQMILQSCWKPIIRNCLMKVG</sequence>
<dbReference type="EMBL" id="JACXBF010000269">
    <property type="protein sequence ID" value="MBD2801243.1"/>
    <property type="molecule type" value="Genomic_DNA"/>
</dbReference>
<accession>A0AAW3YYE7</accession>
<name>A0AAW3YYE7_9GAMM</name>
<evidence type="ECO:0000313" key="1">
    <source>
        <dbReference type="EMBL" id="MBD2801243.1"/>
    </source>
</evidence>
<dbReference type="Pfam" id="PF05947">
    <property type="entry name" value="T6SS_TssF"/>
    <property type="match status" value="1"/>
</dbReference>
<dbReference type="RefSeq" id="WP_323869108.1">
    <property type="nucleotide sequence ID" value="NZ_JACXBF010000269.1"/>
</dbReference>